<accession>A0A5B8VD59</accession>
<reference evidence="2 3" key="1">
    <citation type="journal article" date="2016" name="Int. J. Syst. Evol. Microbiol.">
        <title>Panacibacter ginsenosidivorans gen. nov., sp. nov., with ginsenoside converting activity isolated from soil of a ginseng field.</title>
        <authorList>
            <person name="Siddiqi M.Z."/>
            <person name="Muhammad Shafi S."/>
            <person name="Choi K.D."/>
            <person name="Im W.T."/>
        </authorList>
    </citation>
    <scope>NUCLEOTIDE SEQUENCE [LARGE SCALE GENOMIC DNA]</scope>
    <source>
        <strain evidence="2 3">Gsoil1550</strain>
    </source>
</reference>
<dbReference type="EMBL" id="CP042435">
    <property type="protein sequence ID" value="QEC68985.1"/>
    <property type="molecule type" value="Genomic_DNA"/>
</dbReference>
<dbReference type="NCBIfam" id="TIGR02246">
    <property type="entry name" value="SgcJ/EcaC family oxidoreductase"/>
    <property type="match status" value="1"/>
</dbReference>
<name>A0A5B8VD59_9BACT</name>
<dbReference type="OrthoDB" id="2887901at2"/>
<proteinExistence type="predicted"/>
<evidence type="ECO:0000313" key="3">
    <source>
        <dbReference type="Proteomes" id="UP000321533"/>
    </source>
</evidence>
<evidence type="ECO:0000259" key="1">
    <source>
        <dbReference type="Pfam" id="PF14534"/>
    </source>
</evidence>
<gene>
    <name evidence="2" type="ORF">FRZ67_17335</name>
</gene>
<dbReference type="InterPro" id="IPR032710">
    <property type="entry name" value="NTF2-like_dom_sf"/>
</dbReference>
<dbReference type="Proteomes" id="UP000321533">
    <property type="component" value="Chromosome"/>
</dbReference>
<protein>
    <submittedName>
        <fullName evidence="2">SgcJ/EcaC family oxidoreductase</fullName>
    </submittedName>
</protein>
<dbReference type="InterPro" id="IPR027843">
    <property type="entry name" value="DUF4440"/>
</dbReference>
<dbReference type="RefSeq" id="WP_147191580.1">
    <property type="nucleotide sequence ID" value="NZ_CP042435.1"/>
</dbReference>
<dbReference type="InterPro" id="IPR011944">
    <property type="entry name" value="Steroid_delta5-4_isomerase"/>
</dbReference>
<dbReference type="SUPFAM" id="SSF54427">
    <property type="entry name" value="NTF2-like"/>
    <property type="match status" value="1"/>
</dbReference>
<organism evidence="2 3">
    <name type="scientific">Panacibacter ginsenosidivorans</name>
    <dbReference type="NCBI Taxonomy" id="1813871"/>
    <lineage>
        <taxon>Bacteria</taxon>
        <taxon>Pseudomonadati</taxon>
        <taxon>Bacteroidota</taxon>
        <taxon>Chitinophagia</taxon>
        <taxon>Chitinophagales</taxon>
        <taxon>Chitinophagaceae</taxon>
        <taxon>Panacibacter</taxon>
    </lineage>
</organism>
<feature type="domain" description="DUF4440" evidence="1">
    <location>
        <begin position="31"/>
        <end position="137"/>
    </location>
</feature>
<evidence type="ECO:0000313" key="2">
    <source>
        <dbReference type="EMBL" id="QEC68985.1"/>
    </source>
</evidence>
<dbReference type="Gene3D" id="3.10.450.50">
    <property type="match status" value="1"/>
</dbReference>
<dbReference type="Pfam" id="PF14534">
    <property type="entry name" value="DUF4440"/>
    <property type="match status" value="1"/>
</dbReference>
<sequence length="163" mass="19068">MNLALTQTLSKYSPYAITVDEFVQSADEKKIKAVFETMQAAWENNDAKTFTACFTEDSDFVNFRGDHFKGRENNITKHVQFKDTRLYINIKSIRFLNDEMAVVHAEGAVLEEWQQVSNCKLSYNTNILIKENGQWKITSFHNSRKEKQGIITRIMKWFRGKEK</sequence>
<keyword evidence="3" id="KW-1185">Reference proteome</keyword>
<dbReference type="AlphaFoldDB" id="A0A5B8VD59"/>
<dbReference type="KEGG" id="pgin:FRZ67_17335"/>